<keyword evidence="7" id="KW-1185">Reference proteome</keyword>
<dbReference type="GO" id="GO:0006302">
    <property type="term" value="P:double-strand break repair"/>
    <property type="evidence" value="ECO:0007669"/>
    <property type="project" value="TreeGrafter"/>
</dbReference>
<dbReference type="Gene3D" id="3.40.1440.60">
    <property type="entry name" value="PriA, 3(prime) DNA-binding domain"/>
    <property type="match status" value="1"/>
</dbReference>
<dbReference type="GO" id="GO:0003677">
    <property type="term" value="F:DNA binding"/>
    <property type="evidence" value="ECO:0007669"/>
    <property type="project" value="UniProtKB-KW"/>
</dbReference>
<evidence type="ECO:0000256" key="2">
    <source>
        <dbReference type="ARBA" id="ARBA00022840"/>
    </source>
</evidence>
<evidence type="ECO:0000256" key="1">
    <source>
        <dbReference type="ARBA" id="ARBA00022741"/>
    </source>
</evidence>
<keyword evidence="3" id="KW-0238">DNA-binding</keyword>
<keyword evidence="2" id="KW-0067">ATP-binding</keyword>
<dbReference type="InterPro" id="IPR042115">
    <property type="entry name" value="PriA_3primeBD_sf"/>
</dbReference>
<dbReference type="GO" id="GO:0006310">
    <property type="term" value="P:DNA recombination"/>
    <property type="evidence" value="ECO:0007669"/>
    <property type="project" value="TreeGrafter"/>
</dbReference>
<dbReference type="PANTHER" id="PTHR30580">
    <property type="entry name" value="PRIMOSOMAL PROTEIN N"/>
    <property type="match status" value="1"/>
</dbReference>
<protein>
    <submittedName>
        <fullName evidence="6">Primosomal protein N' (Replication factor Y)-superfamily II helicase-like protein</fullName>
    </submittedName>
</protein>
<dbReference type="eggNOG" id="COG1198">
    <property type="taxonomic scope" value="Bacteria"/>
</dbReference>
<dbReference type="InterPro" id="IPR041222">
    <property type="entry name" value="PriA_3primeBD"/>
</dbReference>
<dbReference type="Gene3D" id="3.40.50.300">
    <property type="entry name" value="P-loop containing nucleotide triphosphate hydrolases"/>
    <property type="match status" value="1"/>
</dbReference>
<reference evidence="6 7" key="1">
    <citation type="journal article" date="2009" name="Stand. Genomic Sci.">
        <title>Complete genome sequence of Jonesia denitrificans type strain (Prevot 55134).</title>
        <authorList>
            <person name="Pukall R."/>
            <person name="Gehrich-Schroter G."/>
            <person name="Lapidus A."/>
            <person name="Nolan M."/>
            <person name="Glavina Del Rio T."/>
            <person name="Lucas S."/>
            <person name="Chen F."/>
            <person name="Tice H."/>
            <person name="Pitluck S."/>
            <person name="Cheng J.F."/>
            <person name="Copeland A."/>
            <person name="Saunders E."/>
            <person name="Brettin T."/>
            <person name="Detter J.C."/>
            <person name="Bruce D."/>
            <person name="Goodwin L."/>
            <person name="Pati A."/>
            <person name="Ivanova N."/>
            <person name="Mavromatis K."/>
            <person name="Ovchinnikova G."/>
            <person name="Chen A."/>
            <person name="Palaniappan K."/>
            <person name="Land M."/>
            <person name="Hauser L."/>
            <person name="Chang Y.J."/>
            <person name="Jeffries C.D."/>
            <person name="Chain P."/>
            <person name="Goker M."/>
            <person name="Bristow J."/>
            <person name="Eisen J.A."/>
            <person name="Markowitz V."/>
            <person name="Hugenholtz P."/>
            <person name="Kyrpides N.C."/>
            <person name="Klenk H.P."/>
            <person name="Han C."/>
        </authorList>
    </citation>
    <scope>NUCLEOTIDE SEQUENCE [LARGE SCALE GENOMIC DNA]</scope>
    <source>
        <strain evidence="7">ATCC 14870 / DSM 20603 / BCRC 15368 / CIP 55.134 / JCM 11481 / NBRC 15587 / NCTC 10816 / Prevot 55134</strain>
    </source>
</reference>
<dbReference type="HOGENOM" id="CLU_015485_1_0_11"/>
<keyword evidence="6" id="KW-0347">Helicase</keyword>
<dbReference type="GO" id="GO:0043138">
    <property type="term" value="F:3'-5' DNA helicase activity"/>
    <property type="evidence" value="ECO:0007669"/>
    <property type="project" value="TreeGrafter"/>
</dbReference>
<evidence type="ECO:0000313" key="6">
    <source>
        <dbReference type="EMBL" id="ACV08970.1"/>
    </source>
</evidence>
<evidence type="ECO:0000256" key="4">
    <source>
        <dbReference type="SAM" id="MobiDB-lite"/>
    </source>
</evidence>
<dbReference type="PANTHER" id="PTHR30580:SF0">
    <property type="entry name" value="PRIMOSOMAL PROTEIN N"/>
    <property type="match status" value="1"/>
</dbReference>
<sequence>MTNEDNTSQGELDLPDLAQPRSRRRKTRLGATPIAQSLPVARVIVEKVPPHLDQEFDYLVPASMDATAVPGVRVSVPFGRQTLDGYLVERVEKSEHEGKLAFLRRVIGRSVVPPTLIDLAHDVAEYYAGSVSDVLRLAVPPRHARSELDEIPVQPVAPAHWGSATWDQYRAGPALLRRVQHGEAVRAVWTAPMGVADSDSSTVWPLWATALCELAGAALAGGRRVLMIVPDARDATYLAQALHHHGAKPWQPPAHAPVDSPSRDQAPTFTILTHDIGPGARYQRFQAASQGQVDVVVGTRAAAFVPVPQLGLMVVWHDGDGSHQELHAPYPHVRQVLALRSVREDAAFVVGGVGRSLVAQGWVDSGWAAEIVADRDVVRASSPRVQHLGDVELAAEPVGAGRLPSLVWREIAKESARGPVLVQVPRRGFVSGFVCASCGQLARCTACHGPLGVMGKQRDVQCRWCGGLVGGWQCRHCASLTWRAVGVGSDRTAEELGRAFPGVVVRVSGLASAEGVLSEVPDGPSIVVATPGAEPVVRGGYAVVVVLDAQVWAGFEGGDGPVEVFDRWAGAVALGRSTVRGGRAFIVGEGPGVATAALVRCDGGWLARREYEDRREVGLPPSVRMVAVTGDAVVVGAMVERIVKDSEAHVLGPVDVPGDFVDVPAALRESLSRVVRCLVRVPVGQGRDLARRVKAAKRVASARRELSVVQVVLDPAQLL</sequence>
<name>C7R4B3_JONDD</name>
<dbReference type="GO" id="GO:0006270">
    <property type="term" value="P:DNA replication initiation"/>
    <property type="evidence" value="ECO:0007669"/>
    <property type="project" value="TreeGrafter"/>
</dbReference>
<evidence type="ECO:0000313" key="7">
    <source>
        <dbReference type="Proteomes" id="UP000000628"/>
    </source>
</evidence>
<feature type="domain" description="Primosomal protein N' 3' DNA-binding" evidence="5">
    <location>
        <begin position="48"/>
        <end position="140"/>
    </location>
</feature>
<dbReference type="Proteomes" id="UP000000628">
    <property type="component" value="Chromosome"/>
</dbReference>
<dbReference type="InterPro" id="IPR027417">
    <property type="entry name" value="P-loop_NTPase"/>
</dbReference>
<evidence type="ECO:0000259" key="5">
    <source>
        <dbReference type="Pfam" id="PF17764"/>
    </source>
</evidence>
<dbReference type="GO" id="GO:0005524">
    <property type="term" value="F:ATP binding"/>
    <property type="evidence" value="ECO:0007669"/>
    <property type="project" value="UniProtKB-KW"/>
</dbReference>
<keyword evidence="1" id="KW-0547">Nucleotide-binding</keyword>
<dbReference type="EMBL" id="CP001706">
    <property type="protein sequence ID" value="ACV08970.1"/>
    <property type="molecule type" value="Genomic_DNA"/>
</dbReference>
<dbReference type="STRING" id="471856.Jden_1314"/>
<feature type="compositionally biased region" description="Polar residues" evidence="4">
    <location>
        <begin position="1"/>
        <end position="10"/>
    </location>
</feature>
<accession>C7R4B3</accession>
<dbReference type="AlphaFoldDB" id="C7R4B3"/>
<gene>
    <name evidence="6" type="ordered locus">Jden_1314</name>
</gene>
<proteinExistence type="predicted"/>
<feature type="region of interest" description="Disordered" evidence="4">
    <location>
        <begin position="1"/>
        <end position="26"/>
    </location>
</feature>
<keyword evidence="6" id="KW-0378">Hydrolase</keyword>
<dbReference type="Pfam" id="PF17764">
    <property type="entry name" value="PriA_3primeBD"/>
    <property type="match status" value="1"/>
</dbReference>
<dbReference type="KEGG" id="jde:Jden_1314"/>
<evidence type="ECO:0000256" key="3">
    <source>
        <dbReference type="ARBA" id="ARBA00023125"/>
    </source>
</evidence>
<dbReference type="RefSeq" id="WP_015771598.1">
    <property type="nucleotide sequence ID" value="NC_013174.1"/>
</dbReference>
<organism evidence="6 7">
    <name type="scientific">Jonesia denitrificans (strain ATCC 14870 / DSM 20603 / BCRC 15368 / CIP 55.134 / JCM 11481 / NBRC 15587 / NCTC 10816 / Prevot 55134)</name>
    <name type="common">Listeria denitrificans</name>
    <dbReference type="NCBI Taxonomy" id="471856"/>
    <lineage>
        <taxon>Bacteria</taxon>
        <taxon>Bacillati</taxon>
        <taxon>Actinomycetota</taxon>
        <taxon>Actinomycetes</taxon>
        <taxon>Micrococcales</taxon>
        <taxon>Jonesiaceae</taxon>
        <taxon>Jonesia</taxon>
    </lineage>
</organism>